<evidence type="ECO:0000313" key="2">
    <source>
        <dbReference type="Proteomes" id="UP001165960"/>
    </source>
</evidence>
<dbReference type="Proteomes" id="UP001165960">
    <property type="component" value="Unassembled WGS sequence"/>
</dbReference>
<proteinExistence type="predicted"/>
<name>A0ACC2SH09_9FUNG</name>
<protein>
    <submittedName>
        <fullName evidence="1">Uncharacterized protein</fullName>
    </submittedName>
</protein>
<gene>
    <name evidence="1" type="ORF">DSO57_1018646</name>
</gene>
<organism evidence="1 2">
    <name type="scientific">Entomophthora muscae</name>
    <dbReference type="NCBI Taxonomy" id="34485"/>
    <lineage>
        <taxon>Eukaryota</taxon>
        <taxon>Fungi</taxon>
        <taxon>Fungi incertae sedis</taxon>
        <taxon>Zoopagomycota</taxon>
        <taxon>Entomophthoromycotina</taxon>
        <taxon>Entomophthoromycetes</taxon>
        <taxon>Entomophthorales</taxon>
        <taxon>Entomophthoraceae</taxon>
        <taxon>Entomophthora</taxon>
    </lineage>
</organism>
<keyword evidence="2" id="KW-1185">Reference proteome</keyword>
<comment type="caution">
    <text evidence="1">The sequence shown here is derived from an EMBL/GenBank/DDBJ whole genome shotgun (WGS) entry which is preliminary data.</text>
</comment>
<sequence>MFAFPPTSRVSFPWWYWAIFLGALMRLDSGSQELDSDGYPTQETSTASTSHSGVCCRTLGGGLEPSVWCASGGPRLAVSLEM</sequence>
<reference evidence="1" key="1">
    <citation type="submission" date="2022-04" db="EMBL/GenBank/DDBJ databases">
        <title>Genome of the entomopathogenic fungus Entomophthora muscae.</title>
        <authorList>
            <person name="Elya C."/>
            <person name="Lovett B.R."/>
            <person name="Lee E."/>
            <person name="Macias A.M."/>
            <person name="Hajek A.E."/>
            <person name="De Bivort B.L."/>
            <person name="Kasson M.T."/>
            <person name="De Fine Licht H.H."/>
            <person name="Stajich J.E."/>
        </authorList>
    </citation>
    <scope>NUCLEOTIDE SEQUENCE</scope>
    <source>
        <strain evidence="1">Berkeley</strain>
    </source>
</reference>
<dbReference type="EMBL" id="QTSX02005052">
    <property type="protein sequence ID" value="KAJ9061644.1"/>
    <property type="molecule type" value="Genomic_DNA"/>
</dbReference>
<accession>A0ACC2SH09</accession>
<evidence type="ECO:0000313" key="1">
    <source>
        <dbReference type="EMBL" id="KAJ9061644.1"/>
    </source>
</evidence>